<keyword evidence="1" id="KW-0472">Membrane</keyword>
<name>A3ZMK1_9BACT</name>
<protein>
    <submittedName>
        <fullName evidence="2">Uncharacterized protein</fullName>
    </submittedName>
</protein>
<proteinExistence type="predicted"/>
<feature type="transmembrane region" description="Helical" evidence="1">
    <location>
        <begin position="35"/>
        <end position="54"/>
    </location>
</feature>
<dbReference type="AlphaFoldDB" id="A3ZMK1"/>
<evidence type="ECO:0000313" key="2">
    <source>
        <dbReference type="EMBL" id="EAQ82174.1"/>
    </source>
</evidence>
<feature type="transmembrane region" description="Helical" evidence="1">
    <location>
        <begin position="12"/>
        <end position="29"/>
    </location>
</feature>
<keyword evidence="1" id="KW-0812">Transmembrane</keyword>
<accession>A3ZMK1</accession>
<dbReference type="Proteomes" id="UP000004358">
    <property type="component" value="Unassembled WGS sequence"/>
</dbReference>
<organism evidence="2 3">
    <name type="scientific">Blastopirellula marina DSM 3645</name>
    <dbReference type="NCBI Taxonomy" id="314230"/>
    <lineage>
        <taxon>Bacteria</taxon>
        <taxon>Pseudomonadati</taxon>
        <taxon>Planctomycetota</taxon>
        <taxon>Planctomycetia</taxon>
        <taxon>Pirellulales</taxon>
        <taxon>Pirellulaceae</taxon>
        <taxon>Blastopirellula</taxon>
    </lineage>
</organism>
<dbReference type="HOGENOM" id="CLU_2895025_0_0_0"/>
<comment type="caution">
    <text evidence="2">The sequence shown here is derived from an EMBL/GenBank/DDBJ whole genome shotgun (WGS) entry which is preliminary data.</text>
</comment>
<dbReference type="InterPro" id="IPR046035">
    <property type="entry name" value="DUF5993"/>
</dbReference>
<evidence type="ECO:0000256" key="1">
    <source>
        <dbReference type="SAM" id="Phobius"/>
    </source>
</evidence>
<dbReference type="EMBL" id="AANZ01000002">
    <property type="protein sequence ID" value="EAQ82174.1"/>
    <property type="molecule type" value="Genomic_DNA"/>
</dbReference>
<sequence length="62" mass="6980">MGSIDLVKELSLDTLILLLILITLCAMRGEQRWQVYLPFFASLIATILLFLVHASSSLNLNF</sequence>
<dbReference type="STRING" id="314230.DSM3645_00630"/>
<keyword evidence="1" id="KW-1133">Transmembrane helix</keyword>
<gene>
    <name evidence="2" type="ORF">DSM3645_00630</name>
</gene>
<dbReference type="Pfam" id="PF19455">
    <property type="entry name" value="DUF5993"/>
    <property type="match status" value="1"/>
</dbReference>
<reference evidence="2 3" key="1">
    <citation type="submission" date="2006-02" db="EMBL/GenBank/DDBJ databases">
        <authorList>
            <person name="Amann R."/>
            <person name="Ferriera S."/>
            <person name="Johnson J."/>
            <person name="Kravitz S."/>
            <person name="Halpern A."/>
            <person name="Remington K."/>
            <person name="Beeson K."/>
            <person name="Tran B."/>
            <person name="Rogers Y.-H."/>
            <person name="Friedman R."/>
            <person name="Venter J.C."/>
        </authorList>
    </citation>
    <scope>NUCLEOTIDE SEQUENCE [LARGE SCALE GENOMIC DNA]</scope>
    <source>
        <strain evidence="2 3">DSM 3645</strain>
    </source>
</reference>
<evidence type="ECO:0000313" key="3">
    <source>
        <dbReference type="Proteomes" id="UP000004358"/>
    </source>
</evidence>